<dbReference type="Gene3D" id="3.30.40.10">
    <property type="entry name" value="Zinc/RING finger domain, C3HC4 (zinc finger)"/>
    <property type="match status" value="1"/>
</dbReference>
<keyword evidence="2" id="KW-1185">Reference proteome</keyword>
<accession>A0ABY7D8I1</accession>
<organism evidence="1 2">
    <name type="scientific">Mya arenaria</name>
    <name type="common">Soft-shell clam</name>
    <dbReference type="NCBI Taxonomy" id="6604"/>
    <lineage>
        <taxon>Eukaryota</taxon>
        <taxon>Metazoa</taxon>
        <taxon>Spiralia</taxon>
        <taxon>Lophotrochozoa</taxon>
        <taxon>Mollusca</taxon>
        <taxon>Bivalvia</taxon>
        <taxon>Autobranchia</taxon>
        <taxon>Heteroconchia</taxon>
        <taxon>Euheterodonta</taxon>
        <taxon>Imparidentia</taxon>
        <taxon>Neoheterodontei</taxon>
        <taxon>Myida</taxon>
        <taxon>Myoidea</taxon>
        <taxon>Myidae</taxon>
        <taxon>Mya</taxon>
    </lineage>
</organism>
<reference evidence="1" key="1">
    <citation type="submission" date="2022-11" db="EMBL/GenBank/DDBJ databases">
        <title>Centuries of genome instability and evolution in soft-shell clam transmissible cancer (bioRxiv).</title>
        <authorList>
            <person name="Hart S.F.M."/>
            <person name="Yonemitsu M.A."/>
            <person name="Giersch R.M."/>
            <person name="Beal B.F."/>
            <person name="Arriagada G."/>
            <person name="Davis B.W."/>
            <person name="Ostrander E.A."/>
            <person name="Goff S.P."/>
            <person name="Metzger M.J."/>
        </authorList>
    </citation>
    <scope>NUCLEOTIDE SEQUENCE</scope>
    <source>
        <strain evidence="1">MELC-2E11</strain>
        <tissue evidence="1">Siphon/mantle</tissue>
    </source>
</reference>
<evidence type="ECO:0000313" key="2">
    <source>
        <dbReference type="Proteomes" id="UP001164746"/>
    </source>
</evidence>
<sequence length="78" mass="9154">MKGGWFHTYCCGLVEDDLPDEWFCSPDCRRCTRSLHEGMLCLVEGILTHRMRGSMRQHLFENFRDLNRAPRNSTRGCC</sequence>
<gene>
    <name evidence="1" type="ORF">MAR_006443</name>
</gene>
<dbReference type="EMBL" id="CP111012">
    <property type="protein sequence ID" value="WAQ93972.1"/>
    <property type="molecule type" value="Genomic_DNA"/>
</dbReference>
<dbReference type="Proteomes" id="UP001164746">
    <property type="component" value="Chromosome 1"/>
</dbReference>
<protein>
    <submittedName>
        <fullName evidence="1">Uncharacterized protein</fullName>
    </submittedName>
</protein>
<dbReference type="InterPro" id="IPR013083">
    <property type="entry name" value="Znf_RING/FYVE/PHD"/>
</dbReference>
<proteinExistence type="predicted"/>
<evidence type="ECO:0000313" key="1">
    <source>
        <dbReference type="EMBL" id="WAQ93972.1"/>
    </source>
</evidence>
<name>A0ABY7D8I1_MYAAR</name>